<dbReference type="RefSeq" id="WP_338096185.1">
    <property type="nucleotide sequence ID" value="NZ_JAWDKB010000004.1"/>
</dbReference>
<evidence type="ECO:0000313" key="2">
    <source>
        <dbReference type="EMBL" id="MDV0443663.1"/>
    </source>
</evidence>
<name>A0AAE4MGY7_9EURY</name>
<dbReference type="PANTHER" id="PTHR43617:SF2">
    <property type="entry name" value="UPF0039 PROTEIN SLL0451"/>
    <property type="match status" value="1"/>
</dbReference>
<dbReference type="CDD" id="cd04301">
    <property type="entry name" value="NAT_SF"/>
    <property type="match status" value="1"/>
</dbReference>
<feature type="domain" description="N-acetyltransferase" evidence="1">
    <location>
        <begin position="1"/>
        <end position="155"/>
    </location>
</feature>
<dbReference type="Pfam" id="PF13527">
    <property type="entry name" value="Acetyltransf_9"/>
    <property type="match status" value="1"/>
</dbReference>
<protein>
    <recommendedName>
        <fullName evidence="1">N-acetyltransferase domain-containing protein</fullName>
    </recommendedName>
</protein>
<dbReference type="PANTHER" id="PTHR43617">
    <property type="entry name" value="L-AMINO ACID N-ACETYLTRANSFERASE"/>
    <property type="match status" value="1"/>
</dbReference>
<dbReference type="GO" id="GO:0016747">
    <property type="term" value="F:acyltransferase activity, transferring groups other than amino-acyl groups"/>
    <property type="evidence" value="ECO:0007669"/>
    <property type="project" value="InterPro"/>
</dbReference>
<organism evidence="2 3">
    <name type="scientific">Methanorbis rubei</name>
    <dbReference type="NCBI Taxonomy" id="3028300"/>
    <lineage>
        <taxon>Archaea</taxon>
        <taxon>Methanobacteriati</taxon>
        <taxon>Methanobacteriota</taxon>
        <taxon>Stenosarchaea group</taxon>
        <taxon>Methanomicrobia</taxon>
        <taxon>Methanomicrobiales</taxon>
        <taxon>Methanocorpusculaceae</taxon>
        <taxon>Methanorbis</taxon>
    </lineage>
</organism>
<gene>
    <name evidence="2" type="ORF">McpCs1_10410</name>
</gene>
<dbReference type="Proteomes" id="UP001283212">
    <property type="component" value="Unassembled WGS sequence"/>
</dbReference>
<dbReference type="AlphaFoldDB" id="A0AAE4MGY7"/>
<comment type="caution">
    <text evidence="2">The sequence shown here is derived from an EMBL/GenBank/DDBJ whole genome shotgun (WGS) entry which is preliminary data.</text>
</comment>
<dbReference type="SUPFAM" id="SSF55729">
    <property type="entry name" value="Acyl-CoA N-acyltransferases (Nat)"/>
    <property type="match status" value="1"/>
</dbReference>
<evidence type="ECO:0000313" key="3">
    <source>
        <dbReference type="Proteomes" id="UP001283212"/>
    </source>
</evidence>
<accession>A0AAE4MGY7</accession>
<dbReference type="Gene3D" id="3.40.630.30">
    <property type="match status" value="1"/>
</dbReference>
<dbReference type="InterPro" id="IPR050276">
    <property type="entry name" value="MshD_Acetyltransferase"/>
</dbReference>
<evidence type="ECO:0000259" key="1">
    <source>
        <dbReference type="PROSITE" id="PS51186"/>
    </source>
</evidence>
<dbReference type="PROSITE" id="PS51186">
    <property type="entry name" value="GNAT"/>
    <property type="match status" value="1"/>
</dbReference>
<proteinExistence type="predicted"/>
<dbReference type="InterPro" id="IPR016181">
    <property type="entry name" value="Acyl_CoA_acyltransferase"/>
</dbReference>
<dbReference type="EMBL" id="JAWDKB010000004">
    <property type="protein sequence ID" value="MDV0443663.1"/>
    <property type="molecule type" value="Genomic_DNA"/>
</dbReference>
<reference evidence="2 3" key="1">
    <citation type="submission" date="2023-06" db="EMBL/GenBank/DDBJ databases">
        <title>Genome sequence of Methancorpusculaceae sp. Cs1.</title>
        <authorList>
            <person name="Protasov E."/>
            <person name="Platt K."/>
            <person name="Poehlein A."/>
            <person name="Daniel R."/>
            <person name="Brune A."/>
        </authorList>
    </citation>
    <scope>NUCLEOTIDE SEQUENCE [LARGE SCALE GENOMIC DNA]</scope>
    <source>
        <strain evidence="2 3">Cs1</strain>
    </source>
</reference>
<dbReference type="InterPro" id="IPR000182">
    <property type="entry name" value="GNAT_dom"/>
</dbReference>
<sequence>MFIRPETPEEFEELYQLIETAFKTAEVASGTEQEFADRLRAGENYVPDLALVAEADGKIIGHVMFTKLRITGGTWEHTVLILAPIAVVKEFRSQGIGSALIREGFARAKALGYDAVILVGSPLYYGRFGFTELAGFGISHSEDFPSMYVLGVELVPGALAGINGYVEFPA</sequence>
<keyword evidence="3" id="KW-1185">Reference proteome</keyword>